<protein>
    <submittedName>
        <fullName evidence="2">Uncharacterized protein</fullName>
    </submittedName>
</protein>
<feature type="compositionally biased region" description="Polar residues" evidence="1">
    <location>
        <begin position="140"/>
        <end position="152"/>
    </location>
</feature>
<feature type="region of interest" description="Disordered" evidence="1">
    <location>
        <begin position="67"/>
        <end position="102"/>
    </location>
</feature>
<gene>
    <name evidence="2" type="ORF">GCK32_018746</name>
</gene>
<evidence type="ECO:0000256" key="1">
    <source>
        <dbReference type="SAM" id="MobiDB-lite"/>
    </source>
</evidence>
<organism evidence="2 3">
    <name type="scientific">Trichostrongylus colubriformis</name>
    <name type="common">Black scour worm</name>
    <dbReference type="NCBI Taxonomy" id="6319"/>
    <lineage>
        <taxon>Eukaryota</taxon>
        <taxon>Metazoa</taxon>
        <taxon>Ecdysozoa</taxon>
        <taxon>Nematoda</taxon>
        <taxon>Chromadorea</taxon>
        <taxon>Rhabditida</taxon>
        <taxon>Rhabditina</taxon>
        <taxon>Rhabditomorpha</taxon>
        <taxon>Strongyloidea</taxon>
        <taxon>Trichostrongylidae</taxon>
        <taxon>Trichostrongylus</taxon>
    </lineage>
</organism>
<reference evidence="2 3" key="1">
    <citation type="submission" date="2019-10" db="EMBL/GenBank/DDBJ databases">
        <title>Assembly and Annotation for the nematode Trichostrongylus colubriformis.</title>
        <authorList>
            <person name="Martin J."/>
        </authorList>
    </citation>
    <scope>NUCLEOTIDE SEQUENCE [LARGE SCALE GENOMIC DNA]</scope>
    <source>
        <strain evidence="2">G859</strain>
        <tissue evidence="2">Whole worm</tissue>
    </source>
</reference>
<accession>A0AAN8IFM6</accession>
<feature type="region of interest" description="Disordered" evidence="1">
    <location>
        <begin position="140"/>
        <end position="190"/>
    </location>
</feature>
<feature type="compositionally biased region" description="Basic and acidic residues" evidence="1">
    <location>
        <begin position="81"/>
        <end position="102"/>
    </location>
</feature>
<comment type="caution">
    <text evidence="2">The sequence shown here is derived from an EMBL/GenBank/DDBJ whole genome shotgun (WGS) entry which is preliminary data.</text>
</comment>
<evidence type="ECO:0000313" key="2">
    <source>
        <dbReference type="EMBL" id="KAK5972824.1"/>
    </source>
</evidence>
<sequence>MSDGHVGAPVHLTCVESEVGTQIWDTTTDDADEDILFYQDEFGDGHDHEHEVVHHDDTKVTAIPYYGRGLNGKRPQDAPSEDPHQLETDKAASVHEKKTTEEDARPRWRLCCPLPHPLPHTLTSMKIMYMWSRCCHKSTKQLPQASHVTPQKENTRALKKQKPRWKSERTWTDVAPTPPAIKEMQRSRES</sequence>
<evidence type="ECO:0000313" key="3">
    <source>
        <dbReference type="Proteomes" id="UP001331761"/>
    </source>
</evidence>
<dbReference type="EMBL" id="WIXE01016240">
    <property type="protein sequence ID" value="KAK5972824.1"/>
    <property type="molecule type" value="Genomic_DNA"/>
</dbReference>
<name>A0AAN8IFM6_TRICO</name>
<keyword evidence="3" id="KW-1185">Reference proteome</keyword>
<dbReference type="Proteomes" id="UP001331761">
    <property type="component" value="Unassembled WGS sequence"/>
</dbReference>
<proteinExistence type="predicted"/>
<dbReference type="AlphaFoldDB" id="A0AAN8IFM6"/>